<dbReference type="InterPro" id="IPR027417">
    <property type="entry name" value="P-loop_NTPase"/>
</dbReference>
<name>A0A853C033_9ACTN</name>
<dbReference type="Gene3D" id="3.40.50.300">
    <property type="entry name" value="P-loop containing nucleotide triphosphate hydrolases"/>
    <property type="match status" value="1"/>
</dbReference>
<gene>
    <name evidence="8" type="ORF">HNR19_001447</name>
</gene>
<dbReference type="RefSeq" id="WP_179667295.1">
    <property type="nucleotide sequence ID" value="NZ_JACCFP010000001.1"/>
</dbReference>
<evidence type="ECO:0000313" key="8">
    <source>
        <dbReference type="EMBL" id="NYJ00749.1"/>
    </source>
</evidence>
<dbReference type="GO" id="GO:0008146">
    <property type="term" value="F:sulfotransferase activity"/>
    <property type="evidence" value="ECO:0007669"/>
    <property type="project" value="InterPro"/>
</dbReference>
<evidence type="ECO:0000256" key="5">
    <source>
        <dbReference type="ARBA" id="ARBA00023034"/>
    </source>
</evidence>
<dbReference type="InterPro" id="IPR005331">
    <property type="entry name" value="Sulfotransferase"/>
</dbReference>
<evidence type="ECO:0000256" key="6">
    <source>
        <dbReference type="ARBA" id="ARBA00023136"/>
    </source>
</evidence>
<accession>A0A853C033</accession>
<keyword evidence="4" id="KW-1133">Transmembrane helix</keyword>
<dbReference type="EMBL" id="JACCFP010000001">
    <property type="protein sequence ID" value="NYJ00749.1"/>
    <property type="molecule type" value="Genomic_DNA"/>
</dbReference>
<dbReference type="PANTHER" id="PTHR12137">
    <property type="entry name" value="CARBOHYDRATE SULFOTRANSFERASE"/>
    <property type="match status" value="1"/>
</dbReference>
<evidence type="ECO:0000256" key="1">
    <source>
        <dbReference type="ARBA" id="ARBA00004323"/>
    </source>
</evidence>
<keyword evidence="7" id="KW-0325">Glycoprotein</keyword>
<dbReference type="InterPro" id="IPR018011">
    <property type="entry name" value="Carb_sulfotrans_8-10"/>
</dbReference>
<dbReference type="Proteomes" id="UP000530424">
    <property type="component" value="Unassembled WGS sequence"/>
</dbReference>
<evidence type="ECO:0000256" key="3">
    <source>
        <dbReference type="ARBA" id="ARBA00022692"/>
    </source>
</evidence>
<keyword evidence="6" id="KW-0472">Membrane</keyword>
<keyword evidence="3" id="KW-0812">Transmembrane</keyword>
<dbReference type="GO" id="GO:0016020">
    <property type="term" value="C:membrane"/>
    <property type="evidence" value="ECO:0007669"/>
    <property type="project" value="InterPro"/>
</dbReference>
<organism evidence="8 9">
    <name type="scientific">Nocardioides thalensis</name>
    <dbReference type="NCBI Taxonomy" id="1914755"/>
    <lineage>
        <taxon>Bacteria</taxon>
        <taxon>Bacillati</taxon>
        <taxon>Actinomycetota</taxon>
        <taxon>Actinomycetes</taxon>
        <taxon>Propionibacteriales</taxon>
        <taxon>Nocardioidaceae</taxon>
        <taxon>Nocardioides</taxon>
    </lineage>
</organism>
<evidence type="ECO:0000256" key="4">
    <source>
        <dbReference type="ARBA" id="ARBA00022989"/>
    </source>
</evidence>
<evidence type="ECO:0000256" key="2">
    <source>
        <dbReference type="ARBA" id="ARBA00022679"/>
    </source>
</evidence>
<reference evidence="8 9" key="1">
    <citation type="submission" date="2020-07" db="EMBL/GenBank/DDBJ databases">
        <title>Sequencing the genomes of 1000 actinobacteria strains.</title>
        <authorList>
            <person name="Klenk H.-P."/>
        </authorList>
    </citation>
    <scope>NUCLEOTIDE SEQUENCE [LARGE SCALE GENOMIC DNA]</scope>
    <source>
        <strain evidence="8 9">DSM 103833</strain>
    </source>
</reference>
<comment type="caution">
    <text evidence="8">The sequence shown here is derived from an EMBL/GenBank/DDBJ whole genome shotgun (WGS) entry which is preliminary data.</text>
</comment>
<evidence type="ECO:0000256" key="7">
    <source>
        <dbReference type="ARBA" id="ARBA00023180"/>
    </source>
</evidence>
<dbReference type="AlphaFoldDB" id="A0A853C033"/>
<dbReference type="Pfam" id="PF03567">
    <property type="entry name" value="Sulfotransfer_2"/>
    <property type="match status" value="1"/>
</dbReference>
<proteinExistence type="predicted"/>
<dbReference type="GO" id="GO:0016051">
    <property type="term" value="P:carbohydrate biosynthetic process"/>
    <property type="evidence" value="ECO:0007669"/>
    <property type="project" value="InterPro"/>
</dbReference>
<sequence length="235" mass="27107">MTEQLALPDLEAFWVTRGALARHVLAVPELGCVYVKNPKAGCSTMTLWLDRAYTGDHDFLPERVHKDNRLPKPRDIGWRKVVRMLDGAAYRFSFVRDPLARARSTWYAKFVLQKREWGPRLQPVLGLEVDPDTPLTFEQFVSALELQDPLSEMDPHWRPQHLNLMHGAVTYDHIGRLERFDADFALIREQAGLPDVPVFIPNSRKSGQPDPYDGRPDLVRRVEAIYARDLELYGY</sequence>
<comment type="subcellular location">
    <subcellularLocation>
        <location evidence="1">Golgi apparatus membrane</location>
        <topology evidence="1">Single-pass type II membrane protein</topology>
    </subcellularLocation>
</comment>
<evidence type="ECO:0000313" key="9">
    <source>
        <dbReference type="Proteomes" id="UP000530424"/>
    </source>
</evidence>
<keyword evidence="5" id="KW-0333">Golgi apparatus</keyword>
<evidence type="ECO:0008006" key="10">
    <source>
        <dbReference type="Google" id="ProtNLM"/>
    </source>
</evidence>
<dbReference type="PANTHER" id="PTHR12137:SF54">
    <property type="entry name" value="CARBOHYDRATE SULFOTRANSFERASE"/>
    <property type="match status" value="1"/>
</dbReference>
<keyword evidence="2" id="KW-0808">Transferase</keyword>
<keyword evidence="9" id="KW-1185">Reference proteome</keyword>
<protein>
    <recommendedName>
        <fullName evidence="10">Sulfotransferase family protein</fullName>
    </recommendedName>
</protein>